<dbReference type="AlphaFoldDB" id="A0A0J8UL27"/>
<evidence type="ECO:0000313" key="2">
    <source>
        <dbReference type="EMBL" id="KMU88213.1"/>
    </source>
</evidence>
<sequence>MHTLSTVGLQLATDEGKVGHARPRIVPNRIEPTGRSESGWCPPFQQASSGRLDPSHRWSAVGAGAVRRRHPSRACDGQKPEARSPAPRLDRPRPHKPLEWLNC</sequence>
<dbReference type="EMBL" id="DS017003">
    <property type="protein sequence ID" value="KMU88213.1"/>
    <property type="molecule type" value="Genomic_DNA"/>
</dbReference>
<protein>
    <submittedName>
        <fullName evidence="2">Uncharacterized protein</fullName>
    </submittedName>
</protein>
<evidence type="ECO:0000313" key="3">
    <source>
        <dbReference type="Proteomes" id="UP000054563"/>
    </source>
</evidence>
<accession>A0A0J8UL27</accession>
<proteinExistence type="predicted"/>
<gene>
    <name evidence="2" type="ORF">CIHG_05385</name>
</gene>
<feature type="compositionally biased region" description="Basic and acidic residues" evidence="1">
    <location>
        <begin position="76"/>
        <end position="103"/>
    </location>
</feature>
<name>A0A0J8UL27_COCIT</name>
<feature type="region of interest" description="Disordered" evidence="1">
    <location>
        <begin position="62"/>
        <end position="103"/>
    </location>
</feature>
<dbReference type="Proteomes" id="UP000054563">
    <property type="component" value="Unassembled WGS sequence"/>
</dbReference>
<reference evidence="3" key="1">
    <citation type="journal article" date="2010" name="Genome Res.">
        <title>Population genomic sequencing of Coccidioides fungi reveals recent hybridization and transposon control.</title>
        <authorList>
            <person name="Neafsey D.E."/>
            <person name="Barker B.M."/>
            <person name="Sharpton T.J."/>
            <person name="Stajich J.E."/>
            <person name="Park D.J."/>
            <person name="Whiston E."/>
            <person name="Hung C.-Y."/>
            <person name="McMahan C."/>
            <person name="White J."/>
            <person name="Sykes S."/>
            <person name="Heiman D."/>
            <person name="Young S."/>
            <person name="Zeng Q."/>
            <person name="Abouelleil A."/>
            <person name="Aftuck L."/>
            <person name="Bessette D."/>
            <person name="Brown A."/>
            <person name="FitzGerald M."/>
            <person name="Lui A."/>
            <person name="Macdonald J.P."/>
            <person name="Priest M."/>
            <person name="Orbach M.J."/>
            <person name="Galgiani J.N."/>
            <person name="Kirkland T.N."/>
            <person name="Cole G.T."/>
            <person name="Birren B.W."/>
            <person name="Henn M.R."/>
            <person name="Taylor J.W."/>
            <person name="Rounsley S.D."/>
        </authorList>
    </citation>
    <scope>NUCLEOTIDE SEQUENCE [LARGE SCALE GENOMIC DNA]</scope>
    <source>
        <strain evidence="3">H538.4</strain>
    </source>
</reference>
<organism evidence="2 3">
    <name type="scientific">Coccidioides immitis H538.4</name>
    <dbReference type="NCBI Taxonomy" id="396776"/>
    <lineage>
        <taxon>Eukaryota</taxon>
        <taxon>Fungi</taxon>
        <taxon>Dikarya</taxon>
        <taxon>Ascomycota</taxon>
        <taxon>Pezizomycotina</taxon>
        <taxon>Eurotiomycetes</taxon>
        <taxon>Eurotiomycetidae</taxon>
        <taxon>Onygenales</taxon>
        <taxon>Onygenaceae</taxon>
        <taxon>Coccidioides</taxon>
    </lineage>
</organism>
<evidence type="ECO:0000256" key="1">
    <source>
        <dbReference type="SAM" id="MobiDB-lite"/>
    </source>
</evidence>
<dbReference type="VEuPathDB" id="FungiDB:CIHG_05385"/>
<feature type="region of interest" description="Disordered" evidence="1">
    <location>
        <begin position="1"/>
        <end position="41"/>
    </location>
</feature>